<evidence type="ECO:0008006" key="3">
    <source>
        <dbReference type="Google" id="ProtNLM"/>
    </source>
</evidence>
<dbReference type="OrthoDB" id="362700at2"/>
<name>A0A0L6JKJ0_9FIRM</name>
<dbReference type="AlphaFoldDB" id="A0A0L6JKJ0"/>
<organism evidence="1 2">
    <name type="scientific">Pseudobacteroides cellulosolvens ATCC 35603 = DSM 2933</name>
    <dbReference type="NCBI Taxonomy" id="398512"/>
    <lineage>
        <taxon>Bacteria</taxon>
        <taxon>Bacillati</taxon>
        <taxon>Bacillota</taxon>
        <taxon>Clostridia</taxon>
        <taxon>Eubacteriales</taxon>
        <taxon>Oscillospiraceae</taxon>
        <taxon>Pseudobacteroides</taxon>
    </lineage>
</organism>
<gene>
    <name evidence="1" type="ORF">Bccel_1157</name>
</gene>
<sequence length="375" mass="42637">MGCWGVGIFDDDLALDIRDLYDDVIKKGYSDSIASAMVMKLYNEPANNEDDGIIVYSALSCIQLSRSNLFQNIREKTIALIDSNSGLGRWEKAGKSEYQKKRAELNKLKSILLKAQTIQNKDSDISIPEEYTAPLVFTVYELFKGSKTIYIGSTAFPEKRFRYMNFIEFEKGGILRGLFKSNNINKEQEFWEWFSINEEELFKSTSVEDPIVNELSTRLKKINEGLTFEFSRIIDDKRTIAISANGLREVFPYVLKLINEPKLLSKWIVVPFRQRVNHIDGMEIKCGDFSLGGNDISFVPKQKESRVSLDIYVRGINDIPPEIVNAVFLMLDSSIGEYDVVTKIGGIEILPESKLKDTVNAKPLNMLAELVDSMK</sequence>
<evidence type="ECO:0000313" key="2">
    <source>
        <dbReference type="Proteomes" id="UP000036923"/>
    </source>
</evidence>
<dbReference type="RefSeq" id="WP_036940639.1">
    <property type="nucleotide sequence ID" value="NZ_JQKC01000013.1"/>
</dbReference>
<comment type="caution">
    <text evidence="1">The sequence shown here is derived from an EMBL/GenBank/DDBJ whole genome shotgun (WGS) entry which is preliminary data.</text>
</comment>
<reference evidence="2" key="1">
    <citation type="submission" date="2015-07" db="EMBL/GenBank/DDBJ databases">
        <title>Near-Complete Genome Sequence of the Cellulolytic Bacterium Bacteroides (Pseudobacteroides) cellulosolvens ATCC 35603.</title>
        <authorList>
            <person name="Dassa B."/>
            <person name="Utturkar S.M."/>
            <person name="Klingeman D.M."/>
            <person name="Hurt R.A."/>
            <person name="Keller M."/>
            <person name="Xu J."/>
            <person name="Reddy Y.H.K."/>
            <person name="Borovok I."/>
            <person name="Grinberg I.R."/>
            <person name="Lamed R."/>
            <person name="Zhivin O."/>
            <person name="Bayer E.A."/>
            <person name="Brown S.D."/>
        </authorList>
    </citation>
    <scope>NUCLEOTIDE SEQUENCE [LARGE SCALE GENOMIC DNA]</scope>
    <source>
        <strain evidence="2">DSM 2933</strain>
    </source>
</reference>
<protein>
    <recommendedName>
        <fullName evidence="3">DUF4259 domain-containing protein</fullName>
    </recommendedName>
</protein>
<keyword evidence="2" id="KW-1185">Reference proteome</keyword>
<dbReference type="Proteomes" id="UP000036923">
    <property type="component" value="Unassembled WGS sequence"/>
</dbReference>
<dbReference type="EMBL" id="LGTC01000001">
    <property type="protein sequence ID" value="KNY25897.1"/>
    <property type="molecule type" value="Genomic_DNA"/>
</dbReference>
<accession>A0A0L6JKJ0</accession>
<dbReference type="STRING" id="398512.Bccel_1157"/>
<dbReference type="eggNOG" id="ENOG502Z8C2">
    <property type="taxonomic scope" value="Bacteria"/>
</dbReference>
<proteinExistence type="predicted"/>
<evidence type="ECO:0000313" key="1">
    <source>
        <dbReference type="EMBL" id="KNY25897.1"/>
    </source>
</evidence>